<dbReference type="Gene3D" id="3.40.640.10">
    <property type="entry name" value="Type I PLP-dependent aspartate aminotransferase-like (Major domain)"/>
    <property type="match status" value="1"/>
</dbReference>
<sequence length="369" mass="41089">MTEVKVPFIDLRQRFEEEKTELLACVERVLSLGHFVLTQEVDEFERQAAAYAGAKHCIGLNSGTDALMIALWTLGIGRGDEVITTPVSFVATTGSIVHVGATPVYADIGDDMNIAPEQIERRITPRTKAIMPVHWSGRIADMDAILDIARRHNLIVIEDAAQTMGARYKGRHGGTFGAAGAFSAHPLKNLNALGDGGFLMTDDDEIARKARLYRTHGLQDRDNCVLYGVNSRLDSLNAEVLKFRLERLDGVLARRRRNVELYRSLIKSGPVRIFEDKPHEQNAHVMFLVQAENRDGLKQHLAAHGIESLVYYGRALHLHKAAEKLGYKAGDFPVAEAHCDRVLALPHHQHLSEEQIAYVAETVNRFYGV</sequence>
<proteinExistence type="inferred from homology"/>
<comment type="similarity">
    <text evidence="2 5">Belongs to the DegT/DnrJ/EryC1 family.</text>
</comment>
<dbReference type="PANTHER" id="PTHR30244:SF36">
    <property type="entry name" value="3-OXO-GLUCOSE-6-PHOSPHATE:GLUTAMATE AMINOTRANSFERASE"/>
    <property type="match status" value="1"/>
</dbReference>
<dbReference type="InterPro" id="IPR000653">
    <property type="entry name" value="DegT/StrS_aminotransferase"/>
</dbReference>
<organism evidence="6 7">
    <name type="scientific">Azospirillum griseum</name>
    <dbReference type="NCBI Taxonomy" id="2496639"/>
    <lineage>
        <taxon>Bacteria</taxon>
        <taxon>Pseudomonadati</taxon>
        <taxon>Pseudomonadota</taxon>
        <taxon>Alphaproteobacteria</taxon>
        <taxon>Rhodospirillales</taxon>
        <taxon>Azospirillaceae</taxon>
        <taxon>Azospirillum</taxon>
    </lineage>
</organism>
<feature type="modified residue" description="N6-(pyridoxal phosphate)lysine" evidence="4">
    <location>
        <position position="188"/>
    </location>
</feature>
<keyword evidence="6" id="KW-0808">Transferase</keyword>
<dbReference type="RefSeq" id="WP_126619891.1">
    <property type="nucleotide sequence ID" value="NZ_JBHUCY010000017.1"/>
</dbReference>
<evidence type="ECO:0000313" key="6">
    <source>
        <dbReference type="EMBL" id="RTR15538.1"/>
    </source>
</evidence>
<feature type="active site" description="Proton acceptor" evidence="3">
    <location>
        <position position="188"/>
    </location>
</feature>
<dbReference type="Proteomes" id="UP000277007">
    <property type="component" value="Unassembled WGS sequence"/>
</dbReference>
<name>A0A3S0IBU3_9PROT</name>
<dbReference type="EMBL" id="RXMA01000034">
    <property type="protein sequence ID" value="RTR15538.1"/>
    <property type="molecule type" value="Genomic_DNA"/>
</dbReference>
<reference evidence="6 7" key="1">
    <citation type="submission" date="2018-12" db="EMBL/GenBank/DDBJ databases">
        <authorList>
            <person name="Yang Y."/>
        </authorList>
    </citation>
    <scope>NUCLEOTIDE SEQUENCE [LARGE SCALE GENOMIC DNA]</scope>
    <source>
        <strain evidence="6 7">L-25-5w-1</strain>
    </source>
</reference>
<dbReference type="Gene3D" id="3.90.1150.10">
    <property type="entry name" value="Aspartate Aminotransferase, domain 1"/>
    <property type="match status" value="1"/>
</dbReference>
<evidence type="ECO:0000256" key="4">
    <source>
        <dbReference type="PIRSR" id="PIRSR000390-2"/>
    </source>
</evidence>
<keyword evidence="1 4" id="KW-0663">Pyridoxal phosphate</keyword>
<dbReference type="CDD" id="cd00616">
    <property type="entry name" value="AHBA_syn"/>
    <property type="match status" value="1"/>
</dbReference>
<evidence type="ECO:0000256" key="2">
    <source>
        <dbReference type="ARBA" id="ARBA00037999"/>
    </source>
</evidence>
<dbReference type="PIRSF" id="PIRSF000390">
    <property type="entry name" value="PLP_StrS"/>
    <property type="match status" value="1"/>
</dbReference>
<dbReference type="InterPro" id="IPR015424">
    <property type="entry name" value="PyrdxlP-dep_Trfase"/>
</dbReference>
<protein>
    <submittedName>
        <fullName evidence="6">DegT/DnrJ/EryC1/StrS family aminotransferase</fullName>
    </submittedName>
</protein>
<dbReference type="OrthoDB" id="9768668at2"/>
<dbReference type="AlphaFoldDB" id="A0A3S0IBU3"/>
<dbReference type="GO" id="GO:0000271">
    <property type="term" value="P:polysaccharide biosynthetic process"/>
    <property type="evidence" value="ECO:0007669"/>
    <property type="project" value="TreeGrafter"/>
</dbReference>
<evidence type="ECO:0000313" key="7">
    <source>
        <dbReference type="Proteomes" id="UP000277007"/>
    </source>
</evidence>
<keyword evidence="6" id="KW-0032">Aminotransferase</keyword>
<dbReference type="Pfam" id="PF01041">
    <property type="entry name" value="DegT_DnrJ_EryC1"/>
    <property type="match status" value="1"/>
</dbReference>
<evidence type="ECO:0000256" key="5">
    <source>
        <dbReference type="RuleBase" id="RU004508"/>
    </source>
</evidence>
<dbReference type="SUPFAM" id="SSF53383">
    <property type="entry name" value="PLP-dependent transferases"/>
    <property type="match status" value="1"/>
</dbReference>
<dbReference type="InterPro" id="IPR015421">
    <property type="entry name" value="PyrdxlP-dep_Trfase_major"/>
</dbReference>
<dbReference type="GO" id="GO:0008483">
    <property type="term" value="F:transaminase activity"/>
    <property type="evidence" value="ECO:0007669"/>
    <property type="project" value="UniProtKB-KW"/>
</dbReference>
<evidence type="ECO:0000256" key="3">
    <source>
        <dbReference type="PIRSR" id="PIRSR000390-1"/>
    </source>
</evidence>
<comment type="caution">
    <text evidence="6">The sequence shown here is derived from an EMBL/GenBank/DDBJ whole genome shotgun (WGS) entry which is preliminary data.</text>
</comment>
<accession>A0A3S0IBU3</accession>
<dbReference type="PANTHER" id="PTHR30244">
    <property type="entry name" value="TRANSAMINASE"/>
    <property type="match status" value="1"/>
</dbReference>
<dbReference type="InterPro" id="IPR015422">
    <property type="entry name" value="PyrdxlP-dep_Trfase_small"/>
</dbReference>
<evidence type="ECO:0000256" key="1">
    <source>
        <dbReference type="ARBA" id="ARBA00022898"/>
    </source>
</evidence>
<dbReference type="GO" id="GO:0030170">
    <property type="term" value="F:pyridoxal phosphate binding"/>
    <property type="evidence" value="ECO:0007669"/>
    <property type="project" value="TreeGrafter"/>
</dbReference>
<gene>
    <name evidence="6" type="ORF">EJ903_23075</name>
</gene>
<keyword evidence="7" id="KW-1185">Reference proteome</keyword>